<gene>
    <name evidence="2" type="ORF">HNR73_006624</name>
</gene>
<dbReference type="PANTHER" id="PTHR43441">
    <property type="entry name" value="RIBOSOMAL-PROTEIN-SERINE ACETYLTRANSFERASE"/>
    <property type="match status" value="1"/>
</dbReference>
<dbReference type="GO" id="GO:0005737">
    <property type="term" value="C:cytoplasm"/>
    <property type="evidence" value="ECO:0007669"/>
    <property type="project" value="TreeGrafter"/>
</dbReference>
<dbReference type="AlphaFoldDB" id="A0A841FYD9"/>
<dbReference type="InterPro" id="IPR000182">
    <property type="entry name" value="GNAT_dom"/>
</dbReference>
<dbReference type="Pfam" id="PF13302">
    <property type="entry name" value="Acetyltransf_3"/>
    <property type="match status" value="1"/>
</dbReference>
<dbReference type="Gene3D" id="3.40.630.30">
    <property type="match status" value="1"/>
</dbReference>
<comment type="caution">
    <text evidence="2">The sequence shown here is derived from an EMBL/GenBank/DDBJ whole genome shotgun (WGS) entry which is preliminary data.</text>
</comment>
<dbReference type="InterPro" id="IPR016181">
    <property type="entry name" value="Acyl_CoA_acyltransferase"/>
</dbReference>
<feature type="domain" description="N-acetyltransferase" evidence="1">
    <location>
        <begin position="16"/>
        <end position="183"/>
    </location>
</feature>
<dbReference type="GO" id="GO:1990189">
    <property type="term" value="F:protein N-terminal-serine acetyltransferase activity"/>
    <property type="evidence" value="ECO:0007669"/>
    <property type="project" value="TreeGrafter"/>
</dbReference>
<dbReference type="GO" id="GO:0008999">
    <property type="term" value="F:protein-N-terminal-alanine acetyltransferase activity"/>
    <property type="evidence" value="ECO:0007669"/>
    <property type="project" value="TreeGrafter"/>
</dbReference>
<dbReference type="RefSeq" id="WP_184791520.1">
    <property type="nucleotide sequence ID" value="NZ_BONT01000060.1"/>
</dbReference>
<dbReference type="EMBL" id="JACHGT010000018">
    <property type="protein sequence ID" value="MBB6038738.1"/>
    <property type="molecule type" value="Genomic_DNA"/>
</dbReference>
<dbReference type="CDD" id="cd04301">
    <property type="entry name" value="NAT_SF"/>
    <property type="match status" value="1"/>
</dbReference>
<evidence type="ECO:0000313" key="2">
    <source>
        <dbReference type="EMBL" id="MBB6038738.1"/>
    </source>
</evidence>
<dbReference type="Proteomes" id="UP000548476">
    <property type="component" value="Unassembled WGS sequence"/>
</dbReference>
<dbReference type="PANTHER" id="PTHR43441:SF10">
    <property type="entry name" value="ACETYLTRANSFERASE"/>
    <property type="match status" value="1"/>
</dbReference>
<dbReference type="InterPro" id="IPR051908">
    <property type="entry name" value="Ribosomal_N-acetyltransferase"/>
</dbReference>
<keyword evidence="3" id="KW-1185">Reference proteome</keyword>
<protein>
    <submittedName>
        <fullName evidence="2">RimJ/RimL family protein N-acetyltransferase</fullName>
    </submittedName>
</protein>
<keyword evidence="2" id="KW-0808">Transferase</keyword>
<organism evidence="2 3">
    <name type="scientific">Phytomonospora endophytica</name>
    <dbReference type="NCBI Taxonomy" id="714109"/>
    <lineage>
        <taxon>Bacteria</taxon>
        <taxon>Bacillati</taxon>
        <taxon>Actinomycetota</taxon>
        <taxon>Actinomycetes</taxon>
        <taxon>Micromonosporales</taxon>
        <taxon>Micromonosporaceae</taxon>
        <taxon>Phytomonospora</taxon>
    </lineage>
</organism>
<evidence type="ECO:0000259" key="1">
    <source>
        <dbReference type="PROSITE" id="PS51186"/>
    </source>
</evidence>
<reference evidence="2 3" key="1">
    <citation type="submission" date="2020-08" db="EMBL/GenBank/DDBJ databases">
        <title>Genomic Encyclopedia of Type Strains, Phase IV (KMG-IV): sequencing the most valuable type-strain genomes for metagenomic binning, comparative biology and taxonomic classification.</title>
        <authorList>
            <person name="Goeker M."/>
        </authorList>
    </citation>
    <scope>NUCLEOTIDE SEQUENCE [LARGE SCALE GENOMIC DNA]</scope>
    <source>
        <strain evidence="2 3">YIM 65646</strain>
    </source>
</reference>
<evidence type="ECO:0000313" key="3">
    <source>
        <dbReference type="Proteomes" id="UP000548476"/>
    </source>
</evidence>
<dbReference type="PROSITE" id="PS51186">
    <property type="entry name" value="GNAT"/>
    <property type="match status" value="1"/>
</dbReference>
<accession>A0A841FYD9</accession>
<proteinExistence type="predicted"/>
<dbReference type="SUPFAM" id="SSF55729">
    <property type="entry name" value="Acyl-CoA N-acyltransferases (Nat)"/>
    <property type="match status" value="1"/>
</dbReference>
<name>A0A841FYD9_9ACTN</name>
<sequence length="183" mass="19965">MTAEIRVAATDARMGLVLRRWRDTDLEAVVTAYSDPDQRRFTQFNVDGTAGGLQWLGVQDRGWTEGDRMSFAVCEDDGSDRPLGHVVLKRPDPSDDSAEVGYWTSAAARGRGIAPRALTALADWAFATFGENGLRRLVLRHAADNEASCRVAEKTGFAFHSVLPASGEHGSDDHLHVREGARA</sequence>